<evidence type="ECO:0000313" key="2">
    <source>
        <dbReference type="EMBL" id="SMQ66325.1"/>
    </source>
</evidence>
<keyword evidence="3" id="KW-1185">Reference proteome</keyword>
<feature type="signal peptide" evidence="1">
    <location>
        <begin position="1"/>
        <end position="22"/>
    </location>
</feature>
<organism evidence="2 3">
    <name type="scientific">Devosia lucknowensis</name>
    <dbReference type="NCBI Taxonomy" id="1096929"/>
    <lineage>
        <taxon>Bacteria</taxon>
        <taxon>Pseudomonadati</taxon>
        <taxon>Pseudomonadota</taxon>
        <taxon>Alphaproteobacteria</taxon>
        <taxon>Hyphomicrobiales</taxon>
        <taxon>Devosiaceae</taxon>
        <taxon>Devosia</taxon>
    </lineage>
</organism>
<name>A0A1Y6EUD7_9HYPH</name>
<accession>A0A1Y6EUD7</accession>
<protein>
    <recommendedName>
        <fullName evidence="4">Secreted protein</fullName>
    </recommendedName>
</protein>
<sequence length="182" mass="19736">MRHHVLPLLFLCACAAPVPVLASEAQCFQSKNHLVVFHDRIDEVGSDFIVRPPARGKIACVFDPTPDDRRIGAPGDPLHFLTLLGDYLILTRSTGPDGDLVIYDLSGASDEPVIDVPADDDVVVTEELTYWERTSDATSENCPQYEAYTSDGLGSVIAEERVFDPATGDVTETGNARCSATQ</sequence>
<gene>
    <name evidence="2" type="ORF">SAMN06295905_1452</name>
</gene>
<proteinExistence type="predicted"/>
<evidence type="ECO:0000313" key="3">
    <source>
        <dbReference type="Proteomes" id="UP000194474"/>
    </source>
</evidence>
<dbReference type="Proteomes" id="UP000194474">
    <property type="component" value="Unassembled WGS sequence"/>
</dbReference>
<evidence type="ECO:0008006" key="4">
    <source>
        <dbReference type="Google" id="ProtNLM"/>
    </source>
</evidence>
<reference evidence="3" key="1">
    <citation type="submission" date="2017-04" db="EMBL/GenBank/DDBJ databases">
        <authorList>
            <person name="Varghese N."/>
            <person name="Submissions S."/>
        </authorList>
    </citation>
    <scope>NUCLEOTIDE SEQUENCE [LARGE SCALE GENOMIC DNA]</scope>
</reference>
<dbReference type="AlphaFoldDB" id="A0A1Y6EUD7"/>
<feature type="chain" id="PRO_5013277860" description="Secreted protein" evidence="1">
    <location>
        <begin position="23"/>
        <end position="182"/>
    </location>
</feature>
<keyword evidence="1" id="KW-0732">Signal</keyword>
<dbReference type="EMBL" id="FXWK01000001">
    <property type="protein sequence ID" value="SMQ66325.1"/>
    <property type="molecule type" value="Genomic_DNA"/>
</dbReference>
<evidence type="ECO:0000256" key="1">
    <source>
        <dbReference type="SAM" id="SignalP"/>
    </source>
</evidence>